<evidence type="ECO:0000256" key="4">
    <source>
        <dbReference type="PROSITE-ProRule" id="PRU00742"/>
    </source>
</evidence>
<name>A0A919IQ74_9ACTN</name>
<keyword evidence="3" id="KW-0464">Manganese</keyword>
<dbReference type="EMBL" id="BOMH01000066">
    <property type="protein sequence ID" value="GID69744.1"/>
    <property type="molecule type" value="Genomic_DNA"/>
</dbReference>
<dbReference type="InterPro" id="IPR023696">
    <property type="entry name" value="Ureohydrolase_dom_sf"/>
</dbReference>
<dbReference type="SUPFAM" id="SSF52768">
    <property type="entry name" value="Arginase/deacetylase"/>
    <property type="match status" value="1"/>
</dbReference>
<dbReference type="AlphaFoldDB" id="A0A919IQ74"/>
<dbReference type="GO" id="GO:0030145">
    <property type="term" value="F:manganese ion binding"/>
    <property type="evidence" value="ECO:0007669"/>
    <property type="project" value="TreeGrafter"/>
</dbReference>
<dbReference type="Pfam" id="PF00491">
    <property type="entry name" value="Arginase"/>
    <property type="match status" value="1"/>
</dbReference>
<evidence type="ECO:0000313" key="5">
    <source>
        <dbReference type="EMBL" id="GID69744.1"/>
    </source>
</evidence>
<dbReference type="PANTHER" id="PTHR43782">
    <property type="entry name" value="ARGINASE"/>
    <property type="match status" value="1"/>
</dbReference>
<dbReference type="PRINTS" id="PR00116">
    <property type="entry name" value="ARGINASE"/>
</dbReference>
<comment type="similarity">
    <text evidence="4">Belongs to the arginase family.</text>
</comment>
<gene>
    <name evidence="5" type="ORF">Acy02nite_76250</name>
</gene>
<evidence type="ECO:0000313" key="6">
    <source>
        <dbReference type="Proteomes" id="UP000619479"/>
    </source>
</evidence>
<proteinExistence type="inferred from homology"/>
<dbReference type="Proteomes" id="UP000619479">
    <property type="component" value="Unassembled WGS sequence"/>
</dbReference>
<keyword evidence="2" id="KW-0378">Hydrolase</keyword>
<keyword evidence="6" id="KW-1185">Reference proteome</keyword>
<keyword evidence="1" id="KW-0479">Metal-binding</keyword>
<evidence type="ECO:0000256" key="3">
    <source>
        <dbReference type="ARBA" id="ARBA00023211"/>
    </source>
</evidence>
<sequence length="242" mass="25310">MPYHQDERVEIPVRADITVEPDFPGGDAWQQVAALCDATAAAVAPAVARGEVPLVFSGDCLVGGGVVAGTQRAGADPAIVWFDAHGDVHTVETSTSGYLGGMSLRLVTGAHPERYADRFGLRPLGPERAVLVNARDLDPAEAEYLATSATGRIPVDQVTVDALPPGALVLHVDVDVIDPADLPGLKFPVPGGPSADEVLAACGRVLATGRVVAVHVSCPWWVATDREQDVTRERLAAQFAAL</sequence>
<reference evidence="5" key="1">
    <citation type="submission" date="2021-01" db="EMBL/GenBank/DDBJ databases">
        <title>Whole genome shotgun sequence of Actinoplanes cyaneus NBRC 14990.</title>
        <authorList>
            <person name="Komaki H."/>
            <person name="Tamura T."/>
        </authorList>
    </citation>
    <scope>NUCLEOTIDE SEQUENCE</scope>
    <source>
        <strain evidence="5">NBRC 14990</strain>
    </source>
</reference>
<protein>
    <submittedName>
        <fullName evidence="5">Arginase</fullName>
    </submittedName>
</protein>
<dbReference type="PROSITE" id="PS51409">
    <property type="entry name" value="ARGINASE_2"/>
    <property type="match status" value="1"/>
</dbReference>
<dbReference type="GO" id="GO:0004053">
    <property type="term" value="F:arginase activity"/>
    <property type="evidence" value="ECO:0007669"/>
    <property type="project" value="TreeGrafter"/>
</dbReference>
<dbReference type="PANTHER" id="PTHR43782:SF3">
    <property type="entry name" value="ARGINASE"/>
    <property type="match status" value="1"/>
</dbReference>
<organism evidence="5 6">
    <name type="scientific">Actinoplanes cyaneus</name>
    <dbReference type="NCBI Taxonomy" id="52696"/>
    <lineage>
        <taxon>Bacteria</taxon>
        <taxon>Bacillati</taxon>
        <taxon>Actinomycetota</taxon>
        <taxon>Actinomycetes</taxon>
        <taxon>Micromonosporales</taxon>
        <taxon>Micromonosporaceae</taxon>
        <taxon>Actinoplanes</taxon>
    </lineage>
</organism>
<evidence type="ECO:0000256" key="1">
    <source>
        <dbReference type="ARBA" id="ARBA00022723"/>
    </source>
</evidence>
<comment type="caution">
    <text evidence="5">The sequence shown here is derived from an EMBL/GenBank/DDBJ whole genome shotgun (WGS) entry which is preliminary data.</text>
</comment>
<dbReference type="GO" id="GO:0005737">
    <property type="term" value="C:cytoplasm"/>
    <property type="evidence" value="ECO:0007669"/>
    <property type="project" value="TreeGrafter"/>
</dbReference>
<dbReference type="InterPro" id="IPR006035">
    <property type="entry name" value="Ureohydrolase"/>
</dbReference>
<dbReference type="Gene3D" id="3.40.800.10">
    <property type="entry name" value="Ureohydrolase domain"/>
    <property type="match status" value="1"/>
</dbReference>
<dbReference type="CDD" id="cd09999">
    <property type="entry name" value="Arginase-like_1"/>
    <property type="match status" value="1"/>
</dbReference>
<evidence type="ECO:0000256" key="2">
    <source>
        <dbReference type="ARBA" id="ARBA00022801"/>
    </source>
</evidence>
<accession>A0A919IQ74</accession>